<dbReference type="EMBL" id="CAUEEQ010002847">
    <property type="protein sequence ID" value="CAJ0923791.1"/>
    <property type="molecule type" value="Genomic_DNA"/>
</dbReference>
<evidence type="ECO:0000313" key="13">
    <source>
        <dbReference type="Proteomes" id="UP001176940"/>
    </source>
</evidence>
<dbReference type="Gene3D" id="1.20.120.350">
    <property type="entry name" value="Voltage-gated potassium channels. Chain C"/>
    <property type="match status" value="1"/>
</dbReference>
<feature type="region of interest" description="Disordered" evidence="10">
    <location>
        <begin position="61"/>
        <end position="82"/>
    </location>
</feature>
<accession>A0ABN9KXC8</accession>
<organism evidence="12 13">
    <name type="scientific">Ranitomeya imitator</name>
    <name type="common">mimic poison frog</name>
    <dbReference type="NCBI Taxonomy" id="111125"/>
    <lineage>
        <taxon>Eukaryota</taxon>
        <taxon>Metazoa</taxon>
        <taxon>Chordata</taxon>
        <taxon>Craniata</taxon>
        <taxon>Vertebrata</taxon>
        <taxon>Euteleostomi</taxon>
        <taxon>Amphibia</taxon>
        <taxon>Batrachia</taxon>
        <taxon>Anura</taxon>
        <taxon>Neobatrachia</taxon>
        <taxon>Hyloidea</taxon>
        <taxon>Dendrobatidae</taxon>
        <taxon>Dendrobatinae</taxon>
        <taxon>Ranitomeya</taxon>
    </lineage>
</organism>
<reference evidence="12" key="1">
    <citation type="submission" date="2023-07" db="EMBL/GenBank/DDBJ databases">
        <authorList>
            <person name="Stuckert A."/>
        </authorList>
    </citation>
    <scope>NUCLEOTIDE SEQUENCE</scope>
</reference>
<keyword evidence="3" id="KW-1003">Cell membrane</keyword>
<dbReference type="Proteomes" id="UP001176940">
    <property type="component" value="Unassembled WGS sequence"/>
</dbReference>
<evidence type="ECO:0000256" key="4">
    <source>
        <dbReference type="ARBA" id="ARBA00022692"/>
    </source>
</evidence>
<dbReference type="PANTHER" id="PTHR46480:SF1">
    <property type="entry name" value="VOLTAGE-GATED HYDROGEN CHANNEL 1"/>
    <property type="match status" value="1"/>
</dbReference>
<evidence type="ECO:0000256" key="7">
    <source>
        <dbReference type="ARBA" id="ARBA00023065"/>
    </source>
</evidence>
<evidence type="ECO:0000256" key="10">
    <source>
        <dbReference type="SAM" id="MobiDB-lite"/>
    </source>
</evidence>
<evidence type="ECO:0000256" key="5">
    <source>
        <dbReference type="ARBA" id="ARBA00022882"/>
    </source>
</evidence>
<protein>
    <recommendedName>
        <fullName evidence="14">Hydrogen voltage-gated channel 1</fullName>
    </recommendedName>
</protein>
<evidence type="ECO:0000256" key="8">
    <source>
        <dbReference type="ARBA" id="ARBA00023136"/>
    </source>
</evidence>
<keyword evidence="7" id="KW-0406">Ion transport</keyword>
<comment type="subcellular location">
    <subcellularLocation>
        <location evidence="1">Cell membrane</location>
        <topology evidence="1">Multi-pass membrane protein</topology>
    </subcellularLocation>
</comment>
<keyword evidence="5" id="KW-0851">Voltage-gated channel</keyword>
<keyword evidence="9" id="KW-0407">Ion channel</keyword>
<dbReference type="SUPFAM" id="SSF81324">
    <property type="entry name" value="Voltage-gated potassium channels"/>
    <property type="match status" value="1"/>
</dbReference>
<feature type="transmembrane region" description="Helical" evidence="11">
    <location>
        <begin position="182"/>
        <end position="198"/>
    </location>
</feature>
<keyword evidence="2" id="KW-0813">Transport</keyword>
<evidence type="ECO:0000256" key="3">
    <source>
        <dbReference type="ARBA" id="ARBA00022475"/>
    </source>
</evidence>
<evidence type="ECO:0000256" key="11">
    <source>
        <dbReference type="SAM" id="Phobius"/>
    </source>
</evidence>
<evidence type="ECO:0008006" key="14">
    <source>
        <dbReference type="Google" id="ProtNLM"/>
    </source>
</evidence>
<gene>
    <name evidence="12" type="ORF">RIMI_LOCUS2090698</name>
</gene>
<comment type="caution">
    <text evidence="12">The sequence shown here is derived from an EMBL/GenBank/DDBJ whole genome shotgun (WGS) entry which is preliminary data.</text>
</comment>
<evidence type="ECO:0000256" key="6">
    <source>
        <dbReference type="ARBA" id="ARBA00022989"/>
    </source>
</evidence>
<keyword evidence="6 11" id="KW-1133">Transmembrane helix</keyword>
<evidence type="ECO:0000313" key="12">
    <source>
        <dbReference type="EMBL" id="CAJ0923791.1"/>
    </source>
</evidence>
<dbReference type="InterPro" id="IPR027359">
    <property type="entry name" value="Volt_channel_dom_sf"/>
</dbReference>
<evidence type="ECO:0000256" key="2">
    <source>
        <dbReference type="ARBA" id="ARBA00022448"/>
    </source>
</evidence>
<feature type="compositionally biased region" description="Basic and acidic residues" evidence="10">
    <location>
        <begin position="61"/>
        <end position="81"/>
    </location>
</feature>
<dbReference type="InterPro" id="IPR031846">
    <property type="entry name" value="Hvcn1"/>
</dbReference>
<keyword evidence="8 11" id="KW-0472">Membrane</keyword>
<keyword evidence="4 11" id="KW-0812">Transmembrane</keyword>
<sequence>MAFRGRSSSHNNDHFEEVNTQQLPCVLLQPRRLRFLLLSDEQLAAVMSKYLKHFTSVGDNHNESQWKEDDEKQPVEEEPQKTPHPFISSYTFRDALKWLSSVATSSISLFLQILIVCLVILDALFVLIEVLLDLELLEEKVNKVVPEIFHYLSVSVLSFFLLEIAGKLYAFRLEFFHHKFEVFDAVIVIISFIIDVVYLTREDFFSAVGLLILLRLWRVARIVNGKYVIFIMQFLFSVQYFMWCTD</sequence>
<evidence type="ECO:0000256" key="9">
    <source>
        <dbReference type="ARBA" id="ARBA00023303"/>
    </source>
</evidence>
<feature type="transmembrane region" description="Helical" evidence="11">
    <location>
        <begin position="148"/>
        <end position="170"/>
    </location>
</feature>
<name>A0ABN9KXC8_9NEOB</name>
<proteinExistence type="predicted"/>
<keyword evidence="13" id="KW-1185">Reference proteome</keyword>
<feature type="transmembrane region" description="Helical" evidence="11">
    <location>
        <begin position="227"/>
        <end position="243"/>
    </location>
</feature>
<dbReference type="PANTHER" id="PTHR46480">
    <property type="entry name" value="F20B24.22"/>
    <property type="match status" value="1"/>
</dbReference>
<evidence type="ECO:0000256" key="1">
    <source>
        <dbReference type="ARBA" id="ARBA00004651"/>
    </source>
</evidence>
<feature type="transmembrane region" description="Helical" evidence="11">
    <location>
        <begin position="107"/>
        <end position="128"/>
    </location>
</feature>